<evidence type="ECO:0000313" key="2">
    <source>
        <dbReference type="Proteomes" id="UP000308836"/>
    </source>
</evidence>
<reference evidence="1" key="1">
    <citation type="submission" date="2019-04" db="EMBL/GenBank/DDBJ databases">
        <title>Microbes associate with the intestines of laboratory mice.</title>
        <authorList>
            <person name="Navarre W."/>
            <person name="Wong E."/>
            <person name="Huang K."/>
            <person name="Tropini C."/>
            <person name="Ng K."/>
            <person name="Yu B."/>
        </authorList>
    </citation>
    <scope>NUCLEOTIDE SEQUENCE</scope>
    <source>
        <strain evidence="1">NM09_H32</strain>
    </source>
</reference>
<sequence>MNNPSTVSMPGVSRREYFGYFSYGFGQCFSYGLLGSFILFFYTDILGISALAASTIFLIARVWDAVNDPMVAGFMDTRRTKTGKFKGYLKFAPLFVVISTILCFFKPDLAMQWKVLYAAITYILWGTVYTVSDIPFWSISAVISDDPQNRTNLVTAANLGVFAGIGIVGSLVPLLVGLFGKGDLANGYFMAVVVIMLIGYGFMMFGHSTIKERVEPSQGEKIAMKDVFKNLLVNKHLFKMLAIFFLNLFMNIVNGIILYFFIYNMKNEGLMSVYGLMGTAAALGFFLIPALTKRFQKKKILTGIILADIVVRVAFFVMGYENVGVLLVMLMLTQLFHASLGPVMSSMIAETIEYSEVKTGKRCEAITFSGQTFMGKLSAAIAGSLTGLILIAIGYVPEAPVQSETTLNGLFLVISLLPIAGGLIRLAILKFYTYDEKAYRADLRILEERRARLASATQ</sequence>
<accession>A0AC61R549</accession>
<dbReference type="EMBL" id="SRYG01000023">
    <property type="protein sequence ID" value="TGY65092.1"/>
    <property type="molecule type" value="Genomic_DNA"/>
</dbReference>
<evidence type="ECO:0000313" key="1">
    <source>
        <dbReference type="EMBL" id="TGY65092.1"/>
    </source>
</evidence>
<comment type="caution">
    <text evidence="1">The sequence shown here is derived from an EMBL/GenBank/DDBJ whole genome shotgun (WGS) entry which is preliminary data.</text>
</comment>
<gene>
    <name evidence="1" type="ORF">E5336_10335</name>
</gene>
<keyword evidence="2" id="KW-1185">Reference proteome</keyword>
<organism evidence="1 2">
    <name type="scientific">Dubosiella muris</name>
    <dbReference type="NCBI Taxonomy" id="3038133"/>
    <lineage>
        <taxon>Bacteria</taxon>
        <taxon>Bacillati</taxon>
        <taxon>Bacillota</taxon>
        <taxon>Erysipelotrichia</taxon>
        <taxon>Erysipelotrichales</taxon>
        <taxon>Erysipelotrichaceae</taxon>
        <taxon>Dubosiella</taxon>
    </lineage>
</organism>
<protein>
    <submittedName>
        <fullName evidence="1">MFS transporter</fullName>
    </submittedName>
</protein>
<proteinExistence type="predicted"/>
<name>A0AC61R549_9FIRM</name>
<dbReference type="Proteomes" id="UP000308836">
    <property type="component" value="Unassembled WGS sequence"/>
</dbReference>